<keyword evidence="2" id="KW-0489">Methyltransferase</keyword>
<dbReference type="GO" id="GO:0003676">
    <property type="term" value="F:nucleic acid binding"/>
    <property type="evidence" value="ECO:0007669"/>
    <property type="project" value="InterPro"/>
</dbReference>
<evidence type="ECO:0000313" key="6">
    <source>
        <dbReference type="Proteomes" id="UP001276659"/>
    </source>
</evidence>
<dbReference type="Gene3D" id="3.40.50.150">
    <property type="entry name" value="Vaccinia Virus protein VP39"/>
    <property type="match status" value="1"/>
</dbReference>
<evidence type="ECO:0000256" key="3">
    <source>
        <dbReference type="ARBA" id="ARBA00022679"/>
    </source>
</evidence>
<dbReference type="GO" id="GO:0008757">
    <property type="term" value="F:S-adenosylmethionine-dependent methyltransferase activity"/>
    <property type="evidence" value="ECO:0007669"/>
    <property type="project" value="TreeGrafter"/>
</dbReference>
<proteinExistence type="inferred from homology"/>
<evidence type="ECO:0000313" key="5">
    <source>
        <dbReference type="EMBL" id="KAK3175236.1"/>
    </source>
</evidence>
<reference evidence="5" key="1">
    <citation type="submission" date="2022-11" db="EMBL/GenBank/DDBJ databases">
        <title>Chromosomal genome sequence assembly and mating type (MAT) locus characterization of the leprose asexual lichenized fungus Lepraria neglecta (Nyl.) Erichsen.</title>
        <authorList>
            <person name="Allen J.L."/>
            <person name="Pfeffer B."/>
        </authorList>
    </citation>
    <scope>NUCLEOTIDE SEQUENCE</scope>
    <source>
        <strain evidence="5">Allen 5258</strain>
    </source>
</reference>
<evidence type="ECO:0000256" key="1">
    <source>
        <dbReference type="ARBA" id="ARBA00006149"/>
    </source>
</evidence>
<comment type="caution">
    <text evidence="5">The sequence shown here is derived from an EMBL/GenBank/DDBJ whole genome shotgun (WGS) entry which is preliminary data.</text>
</comment>
<keyword evidence="4" id="KW-0949">S-adenosyl-L-methionine</keyword>
<sequence>MLPTPSTAHVDLNRIYEPAEDSYLLLDTLSSPAESQFLTQRFGQTEGQNAPSPTPTIVEVGTGSGVVLAFAAANARTVFGRDDILALGTDVNTFACQATRQTILGAYQGLDEGDAAASKDRGAAILLATLNADLTGPLRSRMVDVLIFNPPYVPSRDVPGFPGGESEDAKAIIGAFEHDSHLLSLSYEGGVDGMQVTDRLLDQLPFVLHNERGVAYILFCQQNKPDEVMERIRAWGEEWSVEIVGRSGKVAGWEKLCVMKIWKN</sequence>
<dbReference type="PANTHER" id="PTHR45875">
    <property type="entry name" value="METHYLTRANSFERASE N6AMT1"/>
    <property type="match status" value="1"/>
</dbReference>
<dbReference type="EMBL" id="JASNWA010000006">
    <property type="protein sequence ID" value="KAK3175236.1"/>
    <property type="molecule type" value="Genomic_DNA"/>
</dbReference>
<dbReference type="AlphaFoldDB" id="A0AAD9ZBM4"/>
<keyword evidence="3" id="KW-0808">Transferase</keyword>
<dbReference type="InterPro" id="IPR002052">
    <property type="entry name" value="DNA_methylase_N6_adenine_CS"/>
</dbReference>
<protein>
    <submittedName>
        <fullName evidence="5">Uncharacterized protein</fullName>
    </submittedName>
</protein>
<dbReference type="GO" id="GO:0008276">
    <property type="term" value="F:protein methyltransferase activity"/>
    <property type="evidence" value="ECO:0007669"/>
    <property type="project" value="TreeGrafter"/>
</dbReference>
<accession>A0AAD9ZBM4</accession>
<organism evidence="5 6">
    <name type="scientific">Lepraria neglecta</name>
    <dbReference type="NCBI Taxonomy" id="209136"/>
    <lineage>
        <taxon>Eukaryota</taxon>
        <taxon>Fungi</taxon>
        <taxon>Dikarya</taxon>
        <taxon>Ascomycota</taxon>
        <taxon>Pezizomycotina</taxon>
        <taxon>Lecanoromycetes</taxon>
        <taxon>OSLEUM clade</taxon>
        <taxon>Lecanoromycetidae</taxon>
        <taxon>Lecanorales</taxon>
        <taxon>Lecanorineae</taxon>
        <taxon>Stereocaulaceae</taxon>
        <taxon>Lepraria</taxon>
    </lineage>
</organism>
<dbReference type="SUPFAM" id="SSF53335">
    <property type="entry name" value="S-adenosyl-L-methionine-dependent methyltransferases"/>
    <property type="match status" value="1"/>
</dbReference>
<dbReference type="PANTHER" id="PTHR45875:SF1">
    <property type="entry name" value="METHYLTRANSFERASE N6AMT1"/>
    <property type="match status" value="1"/>
</dbReference>
<name>A0AAD9ZBM4_9LECA</name>
<dbReference type="Proteomes" id="UP001276659">
    <property type="component" value="Unassembled WGS sequence"/>
</dbReference>
<keyword evidence="6" id="KW-1185">Reference proteome</keyword>
<evidence type="ECO:0000256" key="2">
    <source>
        <dbReference type="ARBA" id="ARBA00022603"/>
    </source>
</evidence>
<gene>
    <name evidence="5" type="ORF">OEA41_002483</name>
</gene>
<dbReference type="InterPro" id="IPR029063">
    <property type="entry name" value="SAM-dependent_MTases_sf"/>
</dbReference>
<comment type="similarity">
    <text evidence="1">Belongs to the eukaryotic/archaeal PrmC-related family.</text>
</comment>
<evidence type="ECO:0000256" key="4">
    <source>
        <dbReference type="ARBA" id="ARBA00022691"/>
    </source>
</evidence>
<dbReference type="GO" id="GO:0035657">
    <property type="term" value="C:eRF1 methyltransferase complex"/>
    <property type="evidence" value="ECO:0007669"/>
    <property type="project" value="TreeGrafter"/>
</dbReference>
<dbReference type="GO" id="GO:0032259">
    <property type="term" value="P:methylation"/>
    <property type="evidence" value="ECO:0007669"/>
    <property type="project" value="UniProtKB-KW"/>
</dbReference>
<dbReference type="PROSITE" id="PS00092">
    <property type="entry name" value="N6_MTASE"/>
    <property type="match status" value="1"/>
</dbReference>
<dbReference type="InterPro" id="IPR052190">
    <property type="entry name" value="Euk-Arch_PrmC-MTase"/>
</dbReference>